<keyword evidence="3" id="KW-1185">Reference proteome</keyword>
<dbReference type="PROSITE" id="PS51704">
    <property type="entry name" value="GP_PDE"/>
    <property type="match status" value="1"/>
</dbReference>
<dbReference type="InterPro" id="IPR030395">
    <property type="entry name" value="GP_PDE_dom"/>
</dbReference>
<dbReference type="AlphaFoldDB" id="A0AA41YLL0"/>
<dbReference type="Proteomes" id="UP001165679">
    <property type="component" value="Unassembled WGS sequence"/>
</dbReference>
<gene>
    <name evidence="2" type="ORF">OL599_16165</name>
</gene>
<organism evidence="2 3">
    <name type="scientific">Limobrevibacterium gyesilva</name>
    <dbReference type="NCBI Taxonomy" id="2991712"/>
    <lineage>
        <taxon>Bacteria</taxon>
        <taxon>Pseudomonadati</taxon>
        <taxon>Pseudomonadota</taxon>
        <taxon>Alphaproteobacteria</taxon>
        <taxon>Acetobacterales</taxon>
        <taxon>Acetobacteraceae</taxon>
        <taxon>Limobrevibacterium</taxon>
    </lineage>
</organism>
<accession>A0AA41YLL0</accession>
<dbReference type="Pfam" id="PF03009">
    <property type="entry name" value="GDPD"/>
    <property type="match status" value="1"/>
</dbReference>
<dbReference type="GO" id="GO:0006629">
    <property type="term" value="P:lipid metabolic process"/>
    <property type="evidence" value="ECO:0007669"/>
    <property type="project" value="InterPro"/>
</dbReference>
<feature type="domain" description="GP-PDE" evidence="1">
    <location>
        <begin position="3"/>
        <end position="242"/>
    </location>
</feature>
<comment type="caution">
    <text evidence="2">The sequence shown here is derived from an EMBL/GenBank/DDBJ whole genome shotgun (WGS) entry which is preliminary data.</text>
</comment>
<reference evidence="2" key="2">
    <citation type="submission" date="2022-10" db="EMBL/GenBank/DDBJ databases">
        <authorList>
            <person name="Trinh H.N."/>
        </authorList>
    </citation>
    <scope>NUCLEOTIDE SEQUENCE</scope>
    <source>
        <strain evidence="2">RN2-1</strain>
    </source>
</reference>
<dbReference type="EMBL" id="JAPDNT010000015">
    <property type="protein sequence ID" value="MCW3476114.1"/>
    <property type="molecule type" value="Genomic_DNA"/>
</dbReference>
<evidence type="ECO:0000313" key="2">
    <source>
        <dbReference type="EMBL" id="MCW3476114.1"/>
    </source>
</evidence>
<dbReference type="PANTHER" id="PTHR46211">
    <property type="entry name" value="GLYCEROPHOSPHORYL DIESTER PHOSPHODIESTERASE"/>
    <property type="match status" value="1"/>
</dbReference>
<dbReference type="Gene3D" id="3.20.20.190">
    <property type="entry name" value="Phosphatidylinositol (PI) phosphodiesterase"/>
    <property type="match status" value="1"/>
</dbReference>
<evidence type="ECO:0000313" key="3">
    <source>
        <dbReference type="Proteomes" id="UP001165679"/>
    </source>
</evidence>
<sequence>MTTRIASHRGGALQWPENAPTAFRNTAQLPVDQVEFDIHPTSDGEIVVIHDATLDRTTSGTGPVAARSLAELRALTLNGAPGDRIMTLAELTALFAPTAITLRMEVKPDHEHRPYPGLLPRALAVLDEAGMRGRTVVTSFQADIVAEAVAIGGLAGAIWLVAPHVQDDIGLGGIAAVADEIGARAVSLRQNRLDALIRDELRARGLAVGAWAVNDDDAIRKVLKLGVDVFTTDRPSRALELRGR</sequence>
<reference evidence="2" key="1">
    <citation type="submission" date="2022-09" db="EMBL/GenBank/DDBJ databases">
        <title>Rhodovastum sp. nov. RN2-1 isolated from soil in Seongnam, South Korea.</title>
        <authorList>
            <person name="Le N.T."/>
        </authorList>
    </citation>
    <scope>NUCLEOTIDE SEQUENCE</scope>
    <source>
        <strain evidence="2">RN2-1</strain>
    </source>
</reference>
<dbReference type="RefSeq" id="WP_264714861.1">
    <property type="nucleotide sequence ID" value="NZ_JAPDNT010000015.1"/>
</dbReference>
<dbReference type="SUPFAM" id="SSF51695">
    <property type="entry name" value="PLC-like phosphodiesterases"/>
    <property type="match status" value="1"/>
</dbReference>
<protein>
    <submittedName>
        <fullName evidence="2">Glycerophosphodiester phosphodiesterase family protein</fullName>
    </submittedName>
</protein>
<name>A0AA41YLL0_9PROT</name>
<dbReference type="PANTHER" id="PTHR46211:SF1">
    <property type="entry name" value="GLYCEROPHOSPHODIESTER PHOSPHODIESTERASE, CYTOPLASMIC"/>
    <property type="match status" value="1"/>
</dbReference>
<proteinExistence type="predicted"/>
<dbReference type="GO" id="GO:0008081">
    <property type="term" value="F:phosphoric diester hydrolase activity"/>
    <property type="evidence" value="ECO:0007669"/>
    <property type="project" value="InterPro"/>
</dbReference>
<dbReference type="InterPro" id="IPR017946">
    <property type="entry name" value="PLC-like_Pdiesterase_TIM-brl"/>
</dbReference>
<evidence type="ECO:0000259" key="1">
    <source>
        <dbReference type="PROSITE" id="PS51704"/>
    </source>
</evidence>